<protein>
    <submittedName>
        <fullName evidence="2">Uncharacterized protein</fullName>
    </submittedName>
</protein>
<organism evidence="2 3">
    <name type="scientific">Reticulomyxa filosa</name>
    <dbReference type="NCBI Taxonomy" id="46433"/>
    <lineage>
        <taxon>Eukaryota</taxon>
        <taxon>Sar</taxon>
        <taxon>Rhizaria</taxon>
        <taxon>Retaria</taxon>
        <taxon>Foraminifera</taxon>
        <taxon>Monothalamids</taxon>
        <taxon>Reticulomyxidae</taxon>
        <taxon>Reticulomyxa</taxon>
    </lineage>
</organism>
<name>X6NYB0_RETFI</name>
<proteinExistence type="predicted"/>
<reference evidence="2 3" key="1">
    <citation type="journal article" date="2013" name="Curr. Biol.">
        <title>The Genome of the Foraminiferan Reticulomyxa filosa.</title>
        <authorList>
            <person name="Glockner G."/>
            <person name="Hulsmann N."/>
            <person name="Schleicher M."/>
            <person name="Noegel A.A."/>
            <person name="Eichinger L."/>
            <person name="Gallinger C."/>
            <person name="Pawlowski J."/>
            <person name="Sierra R."/>
            <person name="Euteneuer U."/>
            <person name="Pillet L."/>
            <person name="Moustafa A."/>
            <person name="Platzer M."/>
            <person name="Groth M."/>
            <person name="Szafranski K."/>
            <person name="Schliwa M."/>
        </authorList>
    </citation>
    <scope>NUCLEOTIDE SEQUENCE [LARGE SCALE GENOMIC DNA]</scope>
</reference>
<dbReference type="AlphaFoldDB" id="X6NYB0"/>
<sequence>MNNLKIELLKKDEQVIELRTDINRDINNLRYELQKKDETINAIKLNNIEFKKQLEQYQIRFDEYKENIKSKIENQTTNIQQLQLQTNTQIKDEEQKEKEKEQYKNCTNTLSFIQSSNLKNRVDFLLITENYQRIKLKNNEWNNYKFGIFLLGENITLIPDCEKLGHLKIKTSHLWIKYSSSKIDCSQLGYPQNQGPGKGGFGYSGGGYGTKGEGNSGESGREMYGEETLLKEIHFGSGGGGNKHGGSGGGIIELIIEQQLINHGSIQSNGGDGFYGGGSGGSILIELQSNKLKQTFGTVTCIGGNQNEEYKGGKGRIAMYGIELSLNDIKQIDPIPFNRLHK</sequence>
<gene>
    <name evidence="2" type="ORF">RFI_06161</name>
</gene>
<dbReference type="EMBL" id="ASPP01005209">
    <property type="protein sequence ID" value="ETO30956.1"/>
    <property type="molecule type" value="Genomic_DNA"/>
</dbReference>
<evidence type="ECO:0000313" key="3">
    <source>
        <dbReference type="Proteomes" id="UP000023152"/>
    </source>
</evidence>
<keyword evidence="3" id="KW-1185">Reference proteome</keyword>
<evidence type="ECO:0000313" key="2">
    <source>
        <dbReference type="EMBL" id="ETO30956.1"/>
    </source>
</evidence>
<accession>X6NYB0</accession>
<keyword evidence="1" id="KW-0175">Coiled coil</keyword>
<evidence type="ECO:0000256" key="1">
    <source>
        <dbReference type="SAM" id="Coils"/>
    </source>
</evidence>
<comment type="caution">
    <text evidence="2">The sequence shown here is derived from an EMBL/GenBank/DDBJ whole genome shotgun (WGS) entry which is preliminary data.</text>
</comment>
<dbReference type="Proteomes" id="UP000023152">
    <property type="component" value="Unassembled WGS sequence"/>
</dbReference>
<feature type="coiled-coil region" evidence="1">
    <location>
        <begin position="1"/>
        <end position="85"/>
    </location>
</feature>